<dbReference type="PANTHER" id="PTHR34136">
    <property type="match status" value="1"/>
</dbReference>
<dbReference type="PANTHER" id="PTHR34136:SF1">
    <property type="entry name" value="UDP-N-ACETYL-D-MANNOSAMINURONIC ACID TRANSFERASE"/>
    <property type="match status" value="1"/>
</dbReference>
<sequence>MKENIMGVDVTTLNEQQLMSRIEDDIKRFQKVRIVAINPEKIMMAEQDLNLRHLLNESTYQIPDGIGVSIASKLSGGIVKGRVTGIGMMGNLLALANKNEWKIFMYGAKPEIVNQAARNIQKKYPKLIISGTLDGYINDTQQIMKTINEVQPHILFVALGSPKQELFIKNNMEQLHVNVFQGVGGSFDVFSGHVKRAPELFLKTGTEWLYRLIKQPSRIKRQWALPLFLAKVVTSRRRTRKQHS</sequence>
<dbReference type="KEGG" id="panc:E2636_11720"/>
<keyword evidence="3 5" id="KW-0777">Teichoic acid biosynthesis</keyword>
<evidence type="ECO:0000256" key="1">
    <source>
        <dbReference type="ARBA" id="ARBA00022676"/>
    </source>
</evidence>
<comment type="catalytic activity">
    <reaction evidence="5">
        <text>UDP-N-acetyl-alpha-D-mannosamine + N-acetyl-alpha-D-glucosaminyl-di-trans,octa-cis-undecaprenyl diphosphate = N-acetyl-beta-D-mannosaminyl-(1-&gt;4)-N-acetyl-alpha-D-glucosaminyl di-trans,octa-cis-undecaprenyl diphosphate + UDP + H(+)</text>
        <dbReference type="Rhea" id="RHEA:16053"/>
        <dbReference type="ChEBI" id="CHEBI:15378"/>
        <dbReference type="ChEBI" id="CHEBI:58223"/>
        <dbReference type="ChEBI" id="CHEBI:62959"/>
        <dbReference type="ChEBI" id="CHEBI:68623"/>
        <dbReference type="ChEBI" id="CHEBI:132210"/>
        <dbReference type="EC" id="2.4.1.187"/>
    </reaction>
</comment>
<comment type="function">
    <text evidence="5">Catalyzes the conversion of GlcNAc-PP-undecaprenol into ManNAc-GlcNAc-PP-undecaprenol, the first committed lipid intermediate in the de novo synthesis of teichoic acid.</text>
</comment>
<dbReference type="EMBL" id="CP038015">
    <property type="protein sequence ID" value="QBP41774.1"/>
    <property type="molecule type" value="Genomic_DNA"/>
</dbReference>
<dbReference type="InterPro" id="IPR004629">
    <property type="entry name" value="WecG_TagA_CpsF"/>
</dbReference>
<name>A0A4P6ZZN8_9BACL</name>
<dbReference type="CDD" id="cd06533">
    <property type="entry name" value="Glyco_transf_WecG_TagA"/>
    <property type="match status" value="1"/>
</dbReference>
<dbReference type="HAMAP" id="MF_02070">
    <property type="entry name" value="TagA_TarA"/>
    <property type="match status" value="1"/>
</dbReference>
<dbReference type="UniPathway" id="UPA00632"/>
<dbReference type="RefSeq" id="WP_134210350.1">
    <property type="nucleotide sequence ID" value="NZ_CP038015.1"/>
</dbReference>
<protein>
    <recommendedName>
        <fullName evidence="5">N-acetylglucosaminyldiphosphoundecaprenol N-acetyl-beta-D-mannosaminyltransferase</fullName>
        <ecNumber evidence="5">2.4.1.187</ecNumber>
    </recommendedName>
    <alternativeName>
        <fullName evidence="5">N-acetylmannosaminyltransferase</fullName>
    </alternativeName>
    <alternativeName>
        <fullName evidence="5">UDP-N-acetylmannosamine transferase</fullName>
    </alternativeName>
    <alternativeName>
        <fullName evidence="5">UDP-N-acetylmannosamine:N-acetylglucosaminyl pyrophosphorylundecaprenol N-acetylmannosaminyltransferase</fullName>
    </alternativeName>
</protein>
<dbReference type="GO" id="GO:0047244">
    <property type="term" value="F:N-acetylglucosaminyldiphosphoundecaprenol N-acetyl-beta-D-mannosaminyltransferase activity"/>
    <property type="evidence" value="ECO:0007669"/>
    <property type="project" value="UniProtKB-UniRule"/>
</dbReference>
<dbReference type="AlphaFoldDB" id="A0A4P6ZZN8"/>
<dbReference type="GO" id="GO:0071555">
    <property type="term" value="P:cell wall organization"/>
    <property type="evidence" value="ECO:0007669"/>
    <property type="project" value="UniProtKB-KW"/>
</dbReference>
<proteinExistence type="inferred from homology"/>
<gene>
    <name evidence="6" type="ORF">E2636_11720</name>
</gene>
<comment type="pathway">
    <text evidence="5">Cell wall biogenesis; teichoic acid biosynthesis.</text>
</comment>
<accession>A0A4P6ZZN8</accession>
<keyword evidence="2 5" id="KW-0808">Transferase</keyword>
<organism evidence="6 7">
    <name type="scientific">Paenisporosarcina antarctica</name>
    <dbReference type="NCBI Taxonomy" id="417367"/>
    <lineage>
        <taxon>Bacteria</taxon>
        <taxon>Bacillati</taxon>
        <taxon>Bacillota</taxon>
        <taxon>Bacilli</taxon>
        <taxon>Bacillales</taxon>
        <taxon>Caryophanaceae</taxon>
        <taxon>Paenisporosarcina</taxon>
    </lineage>
</organism>
<comment type="similarity">
    <text evidence="5">Belongs to the glycosyltransferase 26 family. TagA/TarA subfamily.</text>
</comment>
<keyword evidence="7" id="KW-1185">Reference proteome</keyword>
<dbReference type="EC" id="2.4.1.187" evidence="5"/>
<dbReference type="Proteomes" id="UP000294292">
    <property type="component" value="Chromosome"/>
</dbReference>
<dbReference type="Pfam" id="PF03808">
    <property type="entry name" value="Glyco_tran_WecG"/>
    <property type="match status" value="1"/>
</dbReference>
<keyword evidence="4 5" id="KW-0961">Cell wall biogenesis/degradation</keyword>
<dbReference type="GO" id="GO:0019350">
    <property type="term" value="P:teichoic acid biosynthetic process"/>
    <property type="evidence" value="ECO:0007669"/>
    <property type="project" value="UniProtKB-UniRule"/>
</dbReference>
<reference evidence="6 7" key="1">
    <citation type="submission" date="2019-03" db="EMBL/GenBank/DDBJ databases">
        <title>Complete genome sequence of Paenisporosarcina antarctica CGMCC 1.6503T.</title>
        <authorList>
            <person name="Rong J.-C."/>
            <person name="Chi N.-Y."/>
            <person name="Zhang Q.-F."/>
        </authorList>
    </citation>
    <scope>NUCLEOTIDE SEQUENCE [LARGE SCALE GENOMIC DNA]</scope>
    <source>
        <strain evidence="6 7">CGMCC 1.6503</strain>
    </source>
</reference>
<keyword evidence="1 5" id="KW-0328">Glycosyltransferase</keyword>
<evidence type="ECO:0000313" key="7">
    <source>
        <dbReference type="Proteomes" id="UP000294292"/>
    </source>
</evidence>
<evidence type="ECO:0000256" key="2">
    <source>
        <dbReference type="ARBA" id="ARBA00022679"/>
    </source>
</evidence>
<dbReference type="NCBIfam" id="TIGR00696">
    <property type="entry name" value="wecG_tagA_cpsF"/>
    <property type="match status" value="1"/>
</dbReference>
<evidence type="ECO:0000313" key="6">
    <source>
        <dbReference type="EMBL" id="QBP41774.1"/>
    </source>
</evidence>
<evidence type="ECO:0000256" key="4">
    <source>
        <dbReference type="ARBA" id="ARBA00023316"/>
    </source>
</evidence>
<evidence type="ECO:0000256" key="5">
    <source>
        <dbReference type="HAMAP-Rule" id="MF_02070"/>
    </source>
</evidence>
<dbReference type="InterPro" id="IPR034714">
    <property type="entry name" value="TagA_TarA"/>
</dbReference>
<evidence type="ECO:0000256" key="3">
    <source>
        <dbReference type="ARBA" id="ARBA00022944"/>
    </source>
</evidence>
<dbReference type="OrthoDB" id="9771846at2"/>